<gene>
    <name evidence="2" type="ORF">I7I52_04373</name>
</gene>
<keyword evidence="1" id="KW-0812">Transmembrane</keyword>
<keyword evidence="1" id="KW-1133">Transmembrane helix</keyword>
<dbReference type="VEuPathDB" id="FungiDB:I7I52_04373"/>
<keyword evidence="1" id="KW-0472">Membrane</keyword>
<dbReference type="Proteomes" id="UP000670092">
    <property type="component" value="Unassembled WGS sequence"/>
</dbReference>
<reference evidence="2 3" key="1">
    <citation type="submission" date="2021-01" db="EMBL/GenBank/DDBJ databases">
        <title>Chromosome-level genome assembly of a human fungal pathogen reveals clustering of transcriptionally co-regulated genes.</title>
        <authorList>
            <person name="Voorhies M."/>
            <person name="Cohen S."/>
            <person name="Shea T.P."/>
            <person name="Petrus S."/>
            <person name="Munoz J.F."/>
            <person name="Poplawski S."/>
            <person name="Goldman W.E."/>
            <person name="Michael T."/>
            <person name="Cuomo C.A."/>
            <person name="Sil A."/>
            <person name="Beyhan S."/>
        </authorList>
    </citation>
    <scope>NUCLEOTIDE SEQUENCE [LARGE SCALE GENOMIC DNA]</scope>
    <source>
        <strain evidence="2 3">G184AR</strain>
    </source>
</reference>
<protein>
    <submittedName>
        <fullName evidence="2">Uncharacterized protein</fullName>
    </submittedName>
</protein>
<accession>A0A8H7YNH1</accession>
<name>A0A8H7YNH1_AJECA</name>
<evidence type="ECO:0000313" key="2">
    <source>
        <dbReference type="EMBL" id="KAG5293157.1"/>
    </source>
</evidence>
<dbReference type="AlphaFoldDB" id="A0A8H7YNH1"/>
<proteinExistence type="predicted"/>
<evidence type="ECO:0000256" key="1">
    <source>
        <dbReference type="SAM" id="Phobius"/>
    </source>
</evidence>
<dbReference type="EMBL" id="JAEVHI010000004">
    <property type="protein sequence ID" value="KAG5293157.1"/>
    <property type="molecule type" value="Genomic_DNA"/>
</dbReference>
<evidence type="ECO:0000313" key="3">
    <source>
        <dbReference type="Proteomes" id="UP000670092"/>
    </source>
</evidence>
<organism evidence="2 3">
    <name type="scientific">Ajellomyces capsulatus</name>
    <name type="common">Darling's disease fungus</name>
    <name type="synonym">Histoplasma capsulatum</name>
    <dbReference type="NCBI Taxonomy" id="5037"/>
    <lineage>
        <taxon>Eukaryota</taxon>
        <taxon>Fungi</taxon>
        <taxon>Dikarya</taxon>
        <taxon>Ascomycota</taxon>
        <taxon>Pezizomycotina</taxon>
        <taxon>Eurotiomycetes</taxon>
        <taxon>Eurotiomycetidae</taxon>
        <taxon>Onygenales</taxon>
        <taxon>Ajellomycetaceae</taxon>
        <taxon>Histoplasma</taxon>
    </lineage>
</organism>
<sequence>MYNIYIYIYIYILFQPGFRFNSTTTIIIIDAHATQLKRTSIMVHPPLPGHGEISGASIDSP</sequence>
<feature type="transmembrane region" description="Helical" evidence="1">
    <location>
        <begin position="6"/>
        <end position="29"/>
    </location>
</feature>
<comment type="caution">
    <text evidence="2">The sequence shown here is derived from an EMBL/GenBank/DDBJ whole genome shotgun (WGS) entry which is preliminary data.</text>
</comment>